<dbReference type="GO" id="GO:0005634">
    <property type="term" value="C:nucleus"/>
    <property type="evidence" value="ECO:0007669"/>
    <property type="project" value="InterPro"/>
</dbReference>
<evidence type="ECO:0000256" key="3">
    <source>
        <dbReference type="ARBA" id="ARBA00023125"/>
    </source>
</evidence>
<evidence type="ECO:0000256" key="5">
    <source>
        <dbReference type="ARBA" id="ARBA00023242"/>
    </source>
</evidence>
<keyword evidence="1" id="KW-0479">Metal-binding</keyword>
<accession>A0A6A6D3A1</accession>
<dbReference type="GO" id="GO:0003677">
    <property type="term" value="F:DNA binding"/>
    <property type="evidence" value="ECO:0007669"/>
    <property type="project" value="UniProtKB-KW"/>
</dbReference>
<name>A0A6A6D3A1_ZASCE</name>
<dbReference type="Proteomes" id="UP000799537">
    <property type="component" value="Unassembled WGS sequence"/>
</dbReference>
<organism evidence="7 8">
    <name type="scientific">Zasmidium cellare ATCC 36951</name>
    <dbReference type="NCBI Taxonomy" id="1080233"/>
    <lineage>
        <taxon>Eukaryota</taxon>
        <taxon>Fungi</taxon>
        <taxon>Dikarya</taxon>
        <taxon>Ascomycota</taxon>
        <taxon>Pezizomycotina</taxon>
        <taxon>Dothideomycetes</taxon>
        <taxon>Dothideomycetidae</taxon>
        <taxon>Mycosphaerellales</taxon>
        <taxon>Mycosphaerellaceae</taxon>
        <taxon>Zasmidium</taxon>
    </lineage>
</organism>
<keyword evidence="2" id="KW-0805">Transcription regulation</keyword>
<gene>
    <name evidence="7" type="ORF">M409DRAFT_16624</name>
</gene>
<keyword evidence="4" id="KW-0804">Transcription</keyword>
<keyword evidence="8" id="KW-1185">Reference proteome</keyword>
<dbReference type="Pfam" id="PF08493">
    <property type="entry name" value="AflR"/>
    <property type="match status" value="1"/>
</dbReference>
<dbReference type="RefSeq" id="XP_033673551.1">
    <property type="nucleotide sequence ID" value="XM_033803692.1"/>
</dbReference>
<keyword evidence="5" id="KW-0539">Nucleus</keyword>
<dbReference type="AlphaFoldDB" id="A0A6A6D3A1"/>
<evidence type="ECO:0000259" key="6">
    <source>
        <dbReference type="Pfam" id="PF08493"/>
    </source>
</evidence>
<evidence type="ECO:0000256" key="4">
    <source>
        <dbReference type="ARBA" id="ARBA00023163"/>
    </source>
</evidence>
<protein>
    <recommendedName>
        <fullName evidence="6">Aflatoxin regulatory protein domain-containing protein</fullName>
    </recommendedName>
</protein>
<dbReference type="GeneID" id="54556964"/>
<dbReference type="InterPro" id="IPR013700">
    <property type="entry name" value="AflR"/>
</dbReference>
<feature type="domain" description="Aflatoxin regulatory protein" evidence="6">
    <location>
        <begin position="96"/>
        <end position="187"/>
    </location>
</feature>
<dbReference type="GO" id="GO:0045122">
    <property type="term" value="P:aflatoxin biosynthetic process"/>
    <property type="evidence" value="ECO:0007669"/>
    <property type="project" value="InterPro"/>
</dbReference>
<dbReference type="GO" id="GO:0006355">
    <property type="term" value="P:regulation of DNA-templated transcription"/>
    <property type="evidence" value="ECO:0007669"/>
    <property type="project" value="InterPro"/>
</dbReference>
<dbReference type="EMBL" id="ML993580">
    <property type="protein sequence ID" value="KAF2172662.1"/>
    <property type="molecule type" value="Genomic_DNA"/>
</dbReference>
<evidence type="ECO:0000256" key="2">
    <source>
        <dbReference type="ARBA" id="ARBA00023015"/>
    </source>
</evidence>
<reference evidence="7" key="1">
    <citation type="journal article" date="2020" name="Stud. Mycol.">
        <title>101 Dothideomycetes genomes: a test case for predicting lifestyles and emergence of pathogens.</title>
        <authorList>
            <person name="Haridas S."/>
            <person name="Albert R."/>
            <person name="Binder M."/>
            <person name="Bloem J."/>
            <person name="Labutti K."/>
            <person name="Salamov A."/>
            <person name="Andreopoulos B."/>
            <person name="Baker S."/>
            <person name="Barry K."/>
            <person name="Bills G."/>
            <person name="Bluhm B."/>
            <person name="Cannon C."/>
            <person name="Castanera R."/>
            <person name="Culley D."/>
            <person name="Daum C."/>
            <person name="Ezra D."/>
            <person name="Gonzalez J."/>
            <person name="Henrissat B."/>
            <person name="Kuo A."/>
            <person name="Liang C."/>
            <person name="Lipzen A."/>
            <person name="Lutzoni F."/>
            <person name="Magnuson J."/>
            <person name="Mondo S."/>
            <person name="Nolan M."/>
            <person name="Ohm R."/>
            <person name="Pangilinan J."/>
            <person name="Park H.-J."/>
            <person name="Ramirez L."/>
            <person name="Alfaro M."/>
            <person name="Sun H."/>
            <person name="Tritt A."/>
            <person name="Yoshinaga Y."/>
            <person name="Zwiers L.-H."/>
            <person name="Turgeon B."/>
            <person name="Goodwin S."/>
            <person name="Spatafora J."/>
            <person name="Crous P."/>
            <person name="Grigoriev I."/>
        </authorList>
    </citation>
    <scope>NUCLEOTIDE SEQUENCE</scope>
    <source>
        <strain evidence="7">ATCC 36951</strain>
    </source>
</reference>
<evidence type="ECO:0000313" key="7">
    <source>
        <dbReference type="EMBL" id="KAF2172662.1"/>
    </source>
</evidence>
<proteinExistence type="predicted"/>
<keyword evidence="3" id="KW-0238">DNA-binding</keyword>
<dbReference type="GO" id="GO:0046872">
    <property type="term" value="F:metal ion binding"/>
    <property type="evidence" value="ECO:0007669"/>
    <property type="project" value="UniProtKB-KW"/>
</dbReference>
<evidence type="ECO:0000256" key="1">
    <source>
        <dbReference type="ARBA" id="ARBA00022723"/>
    </source>
</evidence>
<sequence length="258" mass="28076">MSLIDDDLSSYVDIWPNATAWDYGTTPPSFSSFVLPDCLLSPAPVKDIKAETTQDHMPERNEGEPNCQTSAQQVAPVAKMLATDDTDTREAPKHVSCLQKLLDAALALKIKEPKPADSWGKASSDEPAESIDQVLLRNRAIIKLLNSVLDCNCACLPDIILACYMTLTKVVACYEDALDSSCFATASAASSIHNLSRQAQSAVLARVILSELQDQVKPLLKRLPQRTICASTSEESEGCALRNSIRGIVLKVDRTLRT</sequence>
<evidence type="ECO:0000313" key="8">
    <source>
        <dbReference type="Proteomes" id="UP000799537"/>
    </source>
</evidence>